<evidence type="ECO:0000259" key="1">
    <source>
        <dbReference type="Pfam" id="PF13581"/>
    </source>
</evidence>
<dbReference type="EMBL" id="JBHRSB010000002">
    <property type="protein sequence ID" value="MFC2999987.1"/>
    <property type="molecule type" value="Genomic_DNA"/>
</dbReference>
<feature type="domain" description="Histidine kinase/HSP90-like ATPase" evidence="1">
    <location>
        <begin position="10"/>
        <end position="126"/>
    </location>
</feature>
<dbReference type="PANTHER" id="PTHR35526:SF3">
    <property type="entry name" value="ANTI-SIGMA-F FACTOR RSBW"/>
    <property type="match status" value="1"/>
</dbReference>
<sequence>MTLRLEVPISLAGLEAAQDAAEAWAEGQGVPPALVLRLRLVVEELVANLVEHAAWPGLPQGEAPPPARLEAGFESGRLRLVLFDAARPFDPITAPEAAAPSLDDDRVGGLGLALVRRMSRDLAYAPGQDGWNRTSLFISETH</sequence>
<keyword evidence="3" id="KW-1185">Reference proteome</keyword>
<dbReference type="RefSeq" id="WP_216836054.1">
    <property type="nucleotide sequence ID" value="NZ_JAFNJS010000002.1"/>
</dbReference>
<evidence type="ECO:0000313" key="3">
    <source>
        <dbReference type="Proteomes" id="UP001595420"/>
    </source>
</evidence>
<proteinExistence type="predicted"/>
<comment type="caution">
    <text evidence="2">The sequence shown here is derived from an EMBL/GenBank/DDBJ whole genome shotgun (WGS) entry which is preliminary data.</text>
</comment>
<name>A0ABV7BQU3_9PROT</name>
<dbReference type="InterPro" id="IPR003594">
    <property type="entry name" value="HATPase_dom"/>
</dbReference>
<accession>A0ABV7BQU3</accession>
<dbReference type="Proteomes" id="UP001595420">
    <property type="component" value="Unassembled WGS sequence"/>
</dbReference>
<keyword evidence="2" id="KW-0067">ATP-binding</keyword>
<organism evidence="2 3">
    <name type="scientific">Falsiroseomonas tokyonensis</name>
    <dbReference type="NCBI Taxonomy" id="430521"/>
    <lineage>
        <taxon>Bacteria</taxon>
        <taxon>Pseudomonadati</taxon>
        <taxon>Pseudomonadota</taxon>
        <taxon>Alphaproteobacteria</taxon>
        <taxon>Acetobacterales</taxon>
        <taxon>Roseomonadaceae</taxon>
        <taxon>Falsiroseomonas</taxon>
    </lineage>
</organism>
<keyword evidence="2" id="KW-0547">Nucleotide-binding</keyword>
<dbReference type="Pfam" id="PF13581">
    <property type="entry name" value="HATPase_c_2"/>
    <property type="match status" value="1"/>
</dbReference>
<protein>
    <submittedName>
        <fullName evidence="2">ATP-binding protein</fullName>
    </submittedName>
</protein>
<dbReference type="PANTHER" id="PTHR35526">
    <property type="entry name" value="ANTI-SIGMA-F FACTOR RSBW-RELATED"/>
    <property type="match status" value="1"/>
</dbReference>
<dbReference type="CDD" id="cd16936">
    <property type="entry name" value="HATPase_RsbW-like"/>
    <property type="match status" value="1"/>
</dbReference>
<reference evidence="3" key="1">
    <citation type="journal article" date="2019" name="Int. J. Syst. Evol. Microbiol.">
        <title>The Global Catalogue of Microorganisms (GCM) 10K type strain sequencing project: providing services to taxonomists for standard genome sequencing and annotation.</title>
        <authorList>
            <consortium name="The Broad Institute Genomics Platform"/>
            <consortium name="The Broad Institute Genome Sequencing Center for Infectious Disease"/>
            <person name="Wu L."/>
            <person name="Ma J."/>
        </authorList>
    </citation>
    <scope>NUCLEOTIDE SEQUENCE [LARGE SCALE GENOMIC DNA]</scope>
    <source>
        <strain evidence="3">CGMCC 1.16855</strain>
    </source>
</reference>
<dbReference type="GO" id="GO:0005524">
    <property type="term" value="F:ATP binding"/>
    <property type="evidence" value="ECO:0007669"/>
    <property type="project" value="UniProtKB-KW"/>
</dbReference>
<evidence type="ECO:0000313" key="2">
    <source>
        <dbReference type="EMBL" id="MFC2999987.1"/>
    </source>
</evidence>
<dbReference type="InterPro" id="IPR050267">
    <property type="entry name" value="Anti-sigma-factor_SerPK"/>
</dbReference>
<gene>
    <name evidence="2" type="ORF">ACFOD3_08780</name>
</gene>